<dbReference type="EC" id="3.4.11.10" evidence="8"/>
<dbReference type="RefSeq" id="WP_159899707.1">
    <property type="nucleotide sequence ID" value="NZ_BAABFX010000033.1"/>
</dbReference>
<feature type="binding site" evidence="8">
    <location>
        <position position="369"/>
    </location>
    <ligand>
        <name>Mn(2+)</name>
        <dbReference type="ChEBI" id="CHEBI:29035"/>
        <label>2</label>
    </ligand>
</feature>
<keyword evidence="8" id="KW-0464">Manganese</keyword>
<evidence type="ECO:0000256" key="7">
    <source>
        <dbReference type="ARBA" id="ARBA00049972"/>
    </source>
</evidence>
<dbReference type="CDD" id="cd00433">
    <property type="entry name" value="Peptidase_M17"/>
    <property type="match status" value="1"/>
</dbReference>
<dbReference type="InterPro" id="IPR008283">
    <property type="entry name" value="Peptidase_M17_N"/>
</dbReference>
<dbReference type="Proteomes" id="UP001500390">
    <property type="component" value="Unassembled WGS sequence"/>
</dbReference>
<organism evidence="11 12">
    <name type="scientific">Ornithinibacter aureus</name>
    <dbReference type="NCBI Taxonomy" id="622664"/>
    <lineage>
        <taxon>Bacteria</taxon>
        <taxon>Bacillati</taxon>
        <taxon>Actinomycetota</taxon>
        <taxon>Actinomycetes</taxon>
        <taxon>Micrococcales</taxon>
        <taxon>Intrasporangiaceae</taxon>
        <taxon>Ornithinibacter</taxon>
    </lineage>
</organism>
<dbReference type="Gene3D" id="3.40.220.10">
    <property type="entry name" value="Leucine Aminopeptidase, subunit E, domain 1"/>
    <property type="match status" value="1"/>
</dbReference>
<gene>
    <name evidence="8" type="primary">pepA</name>
    <name evidence="11" type="ORF">GCM10023153_24440</name>
</gene>
<evidence type="ECO:0000256" key="5">
    <source>
        <dbReference type="ARBA" id="ARBA00022670"/>
    </source>
</evidence>
<name>A0ABP8K1U0_9MICO</name>
<proteinExistence type="inferred from homology"/>
<keyword evidence="5 8" id="KW-0645">Protease</keyword>
<dbReference type="InterPro" id="IPR011356">
    <property type="entry name" value="Leucine_aapep/pepB"/>
</dbReference>
<evidence type="ECO:0000259" key="10">
    <source>
        <dbReference type="Pfam" id="PF02789"/>
    </source>
</evidence>
<dbReference type="PANTHER" id="PTHR11963">
    <property type="entry name" value="LEUCINE AMINOPEPTIDASE-RELATED"/>
    <property type="match status" value="1"/>
</dbReference>
<feature type="domain" description="Peptidase M17 leucyl aminopeptidase N-terminal" evidence="10">
    <location>
        <begin position="36"/>
        <end position="141"/>
    </location>
</feature>
<dbReference type="SUPFAM" id="SSF53187">
    <property type="entry name" value="Zn-dependent exopeptidases"/>
    <property type="match status" value="1"/>
</dbReference>
<sequence>MTSVSLTTRTPAELAVDCLVIGSVRTPDGTDLATGHALPRKAVVHLQAVLADLEATGKADEVMRVVAVPGVKATSVVVTGLGEGTSRRATYPHTVLRSAAGAALRTVRGKRTVAVALPTPDVESLSAVADGAYAGCYVYDKSAPLAVVGTARRTVPARPGKPTATAGPTASGPRVLVVSGAGQGRAAKDAVTRAGILGSARDWARDLVNTPPNYLYPASFADAVKKRVAGSTARVTVSVLDDKALVKGGFGGIVGVGQGSVHPPRIVTMSYSPASPKASVALVGKGITFDSGGLNIKPSAGMVTMKSDMAGAAAVTAAVIAAAELALPVAVTGYLCLAENMPSGTAQRPSDVVVMRNGTSVEILDTDAEGRMVLADGLCLASEKNPDWVVDIATLTGAQVIALGTDIAGVMGNDDAFRSRVVDAADASGEGAWPMPLPVEMRAKLDTPTADLAHKGDRDGGMLTAGIFLKEFVGEGIPWAHVDIAGPSFNEKAPKGHTPKGGTGFGVATLLALVESSAG</sequence>
<dbReference type="NCBIfam" id="NF002073">
    <property type="entry name" value="PRK00913.1-2"/>
    <property type="match status" value="1"/>
</dbReference>
<keyword evidence="8" id="KW-0479">Metal-binding</keyword>
<dbReference type="InterPro" id="IPR023042">
    <property type="entry name" value="Peptidase_M17_leu_NH2_pept"/>
</dbReference>
<dbReference type="Pfam" id="PF00883">
    <property type="entry name" value="Peptidase_M17"/>
    <property type="match status" value="1"/>
</dbReference>
<comment type="function">
    <text evidence="7 8">Presumably involved in the processing and regular turnover of intracellular proteins. Catalyzes the removal of unsubstituted N-terminal amino acids from various peptides.</text>
</comment>
<keyword evidence="8" id="KW-0963">Cytoplasm</keyword>
<evidence type="ECO:0000256" key="4">
    <source>
        <dbReference type="ARBA" id="ARBA00022438"/>
    </source>
</evidence>
<dbReference type="PANTHER" id="PTHR11963:SF23">
    <property type="entry name" value="CYTOSOL AMINOPEPTIDASE"/>
    <property type="match status" value="1"/>
</dbReference>
<reference evidence="12" key="1">
    <citation type="journal article" date="2019" name="Int. J. Syst. Evol. Microbiol.">
        <title>The Global Catalogue of Microorganisms (GCM) 10K type strain sequencing project: providing services to taxonomists for standard genome sequencing and annotation.</title>
        <authorList>
            <consortium name="The Broad Institute Genomics Platform"/>
            <consortium name="The Broad Institute Genome Sequencing Center for Infectious Disease"/>
            <person name="Wu L."/>
            <person name="Ma J."/>
        </authorList>
    </citation>
    <scope>NUCLEOTIDE SEQUENCE [LARGE SCALE GENOMIC DNA]</scope>
    <source>
        <strain evidence="12">JCM 17738</strain>
    </source>
</reference>
<evidence type="ECO:0000256" key="2">
    <source>
        <dbReference type="ARBA" id="ARBA00000967"/>
    </source>
</evidence>
<feature type="binding site" evidence="8">
    <location>
        <position position="290"/>
    </location>
    <ligand>
        <name>Mn(2+)</name>
        <dbReference type="ChEBI" id="CHEBI:29035"/>
        <label>2</label>
    </ligand>
</feature>
<comment type="caution">
    <text evidence="11">The sequence shown here is derived from an EMBL/GenBank/DDBJ whole genome shotgun (WGS) entry which is preliminary data.</text>
</comment>
<dbReference type="Gene3D" id="3.40.630.10">
    <property type="entry name" value="Zn peptidases"/>
    <property type="match status" value="1"/>
</dbReference>
<protein>
    <recommendedName>
        <fullName evidence="8">Probable cytosol aminopeptidase</fullName>
        <ecNumber evidence="8">3.4.11.1</ecNumber>
    </recommendedName>
    <alternativeName>
        <fullName evidence="8">Leucine aminopeptidase</fullName>
        <shortName evidence="8">LAP</shortName>
        <ecNumber evidence="8">3.4.11.10</ecNumber>
    </alternativeName>
    <alternativeName>
        <fullName evidence="8">Leucyl aminopeptidase</fullName>
    </alternativeName>
</protein>
<feature type="binding site" evidence="8">
    <location>
        <position position="369"/>
    </location>
    <ligand>
        <name>Mn(2+)</name>
        <dbReference type="ChEBI" id="CHEBI:29035"/>
        <label>1</label>
    </ligand>
</feature>
<feature type="binding site" evidence="8">
    <location>
        <position position="285"/>
    </location>
    <ligand>
        <name>Mn(2+)</name>
        <dbReference type="ChEBI" id="CHEBI:29035"/>
        <label>2</label>
    </ligand>
</feature>
<accession>A0ABP8K1U0</accession>
<keyword evidence="4 8" id="KW-0031">Aminopeptidase</keyword>
<comment type="subcellular location">
    <subcellularLocation>
        <location evidence="8">Cytoplasm</location>
    </subcellularLocation>
</comment>
<comment type="similarity">
    <text evidence="3 8">Belongs to the peptidase M17 family.</text>
</comment>
<evidence type="ECO:0000256" key="8">
    <source>
        <dbReference type="HAMAP-Rule" id="MF_00181"/>
    </source>
</evidence>
<evidence type="ECO:0000256" key="1">
    <source>
        <dbReference type="ARBA" id="ARBA00000135"/>
    </source>
</evidence>
<keyword evidence="6 8" id="KW-0378">Hydrolase</keyword>
<dbReference type="InterPro" id="IPR000819">
    <property type="entry name" value="Peptidase_M17_C"/>
</dbReference>
<feature type="binding site" evidence="8">
    <location>
        <position position="290"/>
    </location>
    <ligand>
        <name>Mn(2+)</name>
        <dbReference type="ChEBI" id="CHEBI:29035"/>
        <label>1</label>
    </ligand>
</feature>
<comment type="catalytic activity">
    <reaction evidence="2 8">
        <text>Release of an N-terminal amino acid, preferentially leucine, but not glutamic or aspartic acids.</text>
        <dbReference type="EC" id="3.4.11.10"/>
    </reaction>
</comment>
<dbReference type="SUPFAM" id="SSF52949">
    <property type="entry name" value="Macro domain-like"/>
    <property type="match status" value="1"/>
</dbReference>
<feature type="active site" evidence="8">
    <location>
        <position position="297"/>
    </location>
</feature>
<dbReference type="EMBL" id="BAABFX010000033">
    <property type="protein sequence ID" value="GAA4398966.1"/>
    <property type="molecule type" value="Genomic_DNA"/>
</dbReference>
<evidence type="ECO:0000313" key="12">
    <source>
        <dbReference type="Proteomes" id="UP001500390"/>
    </source>
</evidence>
<feature type="domain" description="Cytosol aminopeptidase" evidence="9">
    <location>
        <begin position="203"/>
        <end position="510"/>
    </location>
</feature>
<evidence type="ECO:0000256" key="6">
    <source>
        <dbReference type="ARBA" id="ARBA00022801"/>
    </source>
</evidence>
<evidence type="ECO:0000256" key="3">
    <source>
        <dbReference type="ARBA" id="ARBA00009528"/>
    </source>
</evidence>
<feature type="active site" evidence="8">
    <location>
        <position position="371"/>
    </location>
</feature>
<keyword evidence="12" id="KW-1185">Reference proteome</keyword>
<dbReference type="GO" id="GO:0004177">
    <property type="term" value="F:aminopeptidase activity"/>
    <property type="evidence" value="ECO:0007669"/>
    <property type="project" value="UniProtKB-KW"/>
</dbReference>
<feature type="binding site" evidence="8">
    <location>
        <position position="308"/>
    </location>
    <ligand>
        <name>Mn(2+)</name>
        <dbReference type="ChEBI" id="CHEBI:29035"/>
        <label>2</label>
    </ligand>
</feature>
<comment type="catalytic activity">
    <reaction evidence="1 8">
        <text>Release of an N-terminal amino acid, Xaa-|-Yaa-, in which Xaa is preferably Leu, but may be other amino acids including Pro although not Arg or Lys, and Yaa may be Pro. Amino acid amides and methyl esters are also readily hydrolyzed, but rates on arylamides are exceedingly low.</text>
        <dbReference type="EC" id="3.4.11.1"/>
    </reaction>
</comment>
<dbReference type="EC" id="3.4.11.1" evidence="8"/>
<dbReference type="HAMAP" id="MF_00181">
    <property type="entry name" value="Cytosol_peptidase_M17"/>
    <property type="match status" value="1"/>
</dbReference>
<dbReference type="PRINTS" id="PR00481">
    <property type="entry name" value="LAMNOPPTDASE"/>
</dbReference>
<dbReference type="Pfam" id="PF02789">
    <property type="entry name" value="Peptidase_M17_N"/>
    <property type="match status" value="1"/>
</dbReference>
<dbReference type="InterPro" id="IPR043472">
    <property type="entry name" value="Macro_dom-like"/>
</dbReference>
<feature type="binding site" evidence="8">
    <location>
        <position position="367"/>
    </location>
    <ligand>
        <name>Mn(2+)</name>
        <dbReference type="ChEBI" id="CHEBI:29035"/>
        <label>1</label>
    </ligand>
</feature>
<evidence type="ECO:0000313" key="11">
    <source>
        <dbReference type="EMBL" id="GAA4398966.1"/>
    </source>
</evidence>
<evidence type="ECO:0000259" key="9">
    <source>
        <dbReference type="Pfam" id="PF00883"/>
    </source>
</evidence>
<comment type="cofactor">
    <cofactor evidence="8">
        <name>Mn(2+)</name>
        <dbReference type="ChEBI" id="CHEBI:29035"/>
    </cofactor>
    <text evidence="8">Binds 2 manganese ions per subunit.</text>
</comment>